<sequence>MIAELHAKTALVPAPTLQPSPTTMNQLPSASPGSEAAQHLALEVAKYLQSPHPDPSRLTHLLATYGVQLPLASPQMPRSTSTLLDSLPPLPAPGRSASVTSLARKPSSSGGAPPLRALSSCTSSSSSPTLRRATTAPATSSESTHSLLARVADLESQLSAQALDLERVRVQARDARAAADVKSAELDRVERRTKDAQDAAGYWERKANETCEELAEVRAEAVRLQEEREHMKRNVRELEDELVALRSSREQVVAPGLEDELVRLTSEMEEKLKMIEELDASRKRTDHLSQKYVDKMVKLERELQAAEKQVDRLKSEKLEMDSEKNRLKHEYEIKIQQVSAQVRVASDGEPWMPDSCENCLHMCV</sequence>
<feature type="coiled-coil region" evidence="1">
    <location>
        <begin position="172"/>
        <end position="330"/>
    </location>
</feature>
<dbReference type="Proteomes" id="UP000193411">
    <property type="component" value="Unassembled WGS sequence"/>
</dbReference>
<organism evidence="3 4">
    <name type="scientific">Catenaria anguillulae PL171</name>
    <dbReference type="NCBI Taxonomy" id="765915"/>
    <lineage>
        <taxon>Eukaryota</taxon>
        <taxon>Fungi</taxon>
        <taxon>Fungi incertae sedis</taxon>
        <taxon>Blastocladiomycota</taxon>
        <taxon>Blastocladiomycetes</taxon>
        <taxon>Blastocladiales</taxon>
        <taxon>Catenariaceae</taxon>
        <taxon>Catenaria</taxon>
    </lineage>
</organism>
<accession>A0A1Y2HMJ7</accession>
<feature type="compositionally biased region" description="Polar residues" evidence="2">
    <location>
        <begin position="97"/>
        <end position="110"/>
    </location>
</feature>
<dbReference type="AlphaFoldDB" id="A0A1Y2HMJ7"/>
<reference evidence="3 4" key="1">
    <citation type="submission" date="2016-07" db="EMBL/GenBank/DDBJ databases">
        <title>Pervasive Adenine N6-methylation of Active Genes in Fungi.</title>
        <authorList>
            <consortium name="DOE Joint Genome Institute"/>
            <person name="Mondo S.J."/>
            <person name="Dannebaum R.O."/>
            <person name="Kuo R.C."/>
            <person name="Labutti K."/>
            <person name="Haridas S."/>
            <person name="Kuo A."/>
            <person name="Salamov A."/>
            <person name="Ahrendt S.R."/>
            <person name="Lipzen A."/>
            <person name="Sullivan W."/>
            <person name="Andreopoulos W.B."/>
            <person name="Clum A."/>
            <person name="Lindquist E."/>
            <person name="Daum C."/>
            <person name="Ramamoorthy G.K."/>
            <person name="Gryganskyi A."/>
            <person name="Culley D."/>
            <person name="Magnuson J.K."/>
            <person name="James T.Y."/>
            <person name="O'Malley M.A."/>
            <person name="Stajich J.E."/>
            <person name="Spatafora J.W."/>
            <person name="Visel A."/>
            <person name="Grigoriev I.V."/>
        </authorList>
    </citation>
    <scope>NUCLEOTIDE SEQUENCE [LARGE SCALE GENOMIC DNA]</scope>
    <source>
        <strain evidence="3 4">PL171</strain>
    </source>
</reference>
<feature type="region of interest" description="Disordered" evidence="2">
    <location>
        <begin position="73"/>
        <end position="144"/>
    </location>
</feature>
<protein>
    <submittedName>
        <fullName evidence="3">Uncharacterized protein</fullName>
    </submittedName>
</protein>
<evidence type="ECO:0000256" key="2">
    <source>
        <dbReference type="SAM" id="MobiDB-lite"/>
    </source>
</evidence>
<feature type="region of interest" description="Disordered" evidence="2">
    <location>
        <begin position="6"/>
        <end position="35"/>
    </location>
</feature>
<gene>
    <name evidence="3" type="ORF">BCR44DRAFT_1434541</name>
</gene>
<keyword evidence="4" id="KW-1185">Reference proteome</keyword>
<evidence type="ECO:0000313" key="4">
    <source>
        <dbReference type="Proteomes" id="UP000193411"/>
    </source>
</evidence>
<feature type="compositionally biased region" description="Low complexity" evidence="2">
    <location>
        <begin position="115"/>
        <end position="144"/>
    </location>
</feature>
<feature type="compositionally biased region" description="Low complexity" evidence="2">
    <location>
        <begin position="77"/>
        <end position="87"/>
    </location>
</feature>
<proteinExistence type="predicted"/>
<evidence type="ECO:0000313" key="3">
    <source>
        <dbReference type="EMBL" id="ORZ35194.1"/>
    </source>
</evidence>
<keyword evidence="1" id="KW-0175">Coiled coil</keyword>
<name>A0A1Y2HMJ7_9FUNG</name>
<feature type="non-terminal residue" evidence="3">
    <location>
        <position position="364"/>
    </location>
</feature>
<feature type="compositionally biased region" description="Polar residues" evidence="2">
    <location>
        <begin position="17"/>
        <end position="32"/>
    </location>
</feature>
<dbReference type="EMBL" id="MCFL01000023">
    <property type="protein sequence ID" value="ORZ35194.1"/>
    <property type="molecule type" value="Genomic_DNA"/>
</dbReference>
<evidence type="ECO:0000256" key="1">
    <source>
        <dbReference type="SAM" id="Coils"/>
    </source>
</evidence>
<comment type="caution">
    <text evidence="3">The sequence shown here is derived from an EMBL/GenBank/DDBJ whole genome shotgun (WGS) entry which is preliminary data.</text>
</comment>